<comment type="caution">
    <text evidence="2">The sequence shown here is derived from an EMBL/GenBank/DDBJ whole genome shotgun (WGS) entry which is preliminary data.</text>
</comment>
<keyword evidence="1" id="KW-0378">Hydrolase</keyword>
<dbReference type="InterPro" id="IPR051058">
    <property type="entry name" value="GDSL_Est/Lipase"/>
</dbReference>
<keyword evidence="3" id="KW-1185">Reference proteome</keyword>
<dbReference type="Gene3D" id="3.40.50.1110">
    <property type="entry name" value="SGNH hydrolase"/>
    <property type="match status" value="1"/>
</dbReference>
<dbReference type="SUPFAM" id="SSF52266">
    <property type="entry name" value="SGNH hydrolase"/>
    <property type="match status" value="1"/>
</dbReference>
<dbReference type="PANTHER" id="PTHR45648">
    <property type="entry name" value="GDSL LIPASE/ACYLHYDROLASE FAMILY PROTEIN (AFU_ORTHOLOGUE AFUA_4G14700)"/>
    <property type="match status" value="1"/>
</dbReference>
<sequence>MTLIKRNFAAPAVFLVVALLLAPGLAGAAKPFERLVIFGDSLSDPGNAFHLTGIALKPPYSTLDQFLVPNAPYARGGNHFSNGKTWVEWFAEKLDLQESAGPAFKGENEDELKMTNYAVGGARARDFGQGVNLASQLGMFQADAQGQVADRALYVLALGGNDVRDAVSALAQDSSGLLSAEIIANALSAISDAVIALYSGGATTLMVANVPDISIAPAVNRLDAILPGAAISAAILSAKFNSELAGLLDVLEQSSPGLKIIRIDFAGSTRRMVDDPEAFQMTNMEDACVMPDQQPSSCKQPNRYLFWDGIHPTAKAHRVIGGMAFKSYQSFMRASEVYCHPGRKQRDVACRSVLWL</sequence>
<name>A0A1E2UKT2_9GAMM</name>
<evidence type="ECO:0008006" key="4">
    <source>
        <dbReference type="Google" id="ProtNLM"/>
    </source>
</evidence>
<reference evidence="2 3" key="1">
    <citation type="submission" date="2016-03" db="EMBL/GenBank/DDBJ databases">
        <title>Chemosynthetic sulphur-oxidizing symbionts of marine invertebrate animals are capable of nitrogen fixation.</title>
        <authorList>
            <person name="Petersen J.M."/>
            <person name="Kemper A."/>
            <person name="Gruber-Vodicka H."/>
            <person name="Cardini U."/>
            <person name="Geest Mvander."/>
            <person name="Kleiner M."/>
            <person name="Bulgheresi S."/>
            <person name="Fussmann M."/>
            <person name="Herbold C."/>
            <person name="Seah B.K.B."/>
            <person name="Antony C.Paul."/>
            <person name="Liu D."/>
            <person name="Belitz A."/>
            <person name="Weber M."/>
        </authorList>
    </citation>
    <scope>NUCLEOTIDE SEQUENCE [LARGE SCALE GENOMIC DNA]</scope>
    <source>
        <strain evidence="2">G_D</strain>
    </source>
</reference>
<dbReference type="AlphaFoldDB" id="A0A1E2UKT2"/>
<evidence type="ECO:0000313" key="3">
    <source>
        <dbReference type="Proteomes" id="UP000094849"/>
    </source>
</evidence>
<dbReference type="Proteomes" id="UP000094849">
    <property type="component" value="Unassembled WGS sequence"/>
</dbReference>
<evidence type="ECO:0000313" key="2">
    <source>
        <dbReference type="EMBL" id="ODB95336.1"/>
    </source>
</evidence>
<organism evidence="2 3">
    <name type="scientific">Candidatus Thiodiazotropha endoloripes</name>
    <dbReference type="NCBI Taxonomy" id="1818881"/>
    <lineage>
        <taxon>Bacteria</taxon>
        <taxon>Pseudomonadati</taxon>
        <taxon>Pseudomonadota</taxon>
        <taxon>Gammaproteobacteria</taxon>
        <taxon>Chromatiales</taxon>
        <taxon>Sedimenticolaceae</taxon>
        <taxon>Candidatus Thiodiazotropha</taxon>
    </lineage>
</organism>
<gene>
    <name evidence="2" type="ORF">A3196_00315</name>
</gene>
<dbReference type="PANTHER" id="PTHR45648:SF22">
    <property type="entry name" value="GDSL LIPASE_ACYLHYDROLASE FAMILY PROTEIN (AFU_ORTHOLOGUE AFUA_4G14700)"/>
    <property type="match status" value="1"/>
</dbReference>
<evidence type="ECO:0000256" key="1">
    <source>
        <dbReference type="ARBA" id="ARBA00022801"/>
    </source>
</evidence>
<protein>
    <recommendedName>
        <fullName evidence="4">GDSL family lipase</fullName>
    </recommendedName>
</protein>
<dbReference type="EMBL" id="LVJZ01000003">
    <property type="protein sequence ID" value="ODB95336.1"/>
    <property type="molecule type" value="Genomic_DNA"/>
</dbReference>
<dbReference type="CDD" id="cd01846">
    <property type="entry name" value="fatty_acyltransferase_like"/>
    <property type="match status" value="1"/>
</dbReference>
<proteinExistence type="predicted"/>
<dbReference type="InterPro" id="IPR001087">
    <property type="entry name" value="GDSL"/>
</dbReference>
<dbReference type="Pfam" id="PF00657">
    <property type="entry name" value="Lipase_GDSL"/>
    <property type="match status" value="1"/>
</dbReference>
<dbReference type="STRING" id="1818881.A3196_00315"/>
<accession>A0A1E2UKT2</accession>
<dbReference type="GO" id="GO:0016788">
    <property type="term" value="F:hydrolase activity, acting on ester bonds"/>
    <property type="evidence" value="ECO:0007669"/>
    <property type="project" value="InterPro"/>
</dbReference>
<dbReference type="InterPro" id="IPR036514">
    <property type="entry name" value="SGNH_hydro_sf"/>
</dbReference>